<protein>
    <submittedName>
        <fullName evidence="2">Zinc finger BED domain-containing protein RICESLEEPER 2-like</fullName>
    </submittedName>
</protein>
<evidence type="ECO:0000313" key="3">
    <source>
        <dbReference type="Proteomes" id="UP001237642"/>
    </source>
</evidence>
<dbReference type="Pfam" id="PF14372">
    <property type="entry name" value="hAT-like_RNase-H"/>
    <property type="match status" value="1"/>
</dbReference>
<keyword evidence="3" id="KW-1185">Reference proteome</keyword>
<dbReference type="Proteomes" id="UP001237642">
    <property type="component" value="Unassembled WGS sequence"/>
</dbReference>
<sequence length="136" mass="16022">MAKRMLSKFEKYWENYKNINFLLYIAVVLDPRYKLRYVQFCFSQIYSQTKCTEMIVLVETKLNKLFKYYEEEHANVSCSSGSNVDLHEPASDDLVRETSATTSMAAKFLEQMNKNDQHENKSDLCKYLSDTLVKRS</sequence>
<dbReference type="GO" id="GO:0003677">
    <property type="term" value="F:DNA binding"/>
    <property type="evidence" value="ECO:0007669"/>
    <property type="project" value="InterPro"/>
</dbReference>
<feature type="domain" description="hAT-like transposase RNase-H fold" evidence="1">
    <location>
        <begin position="1"/>
        <end position="69"/>
    </location>
</feature>
<organism evidence="2 3">
    <name type="scientific">Heracleum sosnowskyi</name>
    <dbReference type="NCBI Taxonomy" id="360622"/>
    <lineage>
        <taxon>Eukaryota</taxon>
        <taxon>Viridiplantae</taxon>
        <taxon>Streptophyta</taxon>
        <taxon>Embryophyta</taxon>
        <taxon>Tracheophyta</taxon>
        <taxon>Spermatophyta</taxon>
        <taxon>Magnoliopsida</taxon>
        <taxon>eudicotyledons</taxon>
        <taxon>Gunneridae</taxon>
        <taxon>Pentapetalae</taxon>
        <taxon>asterids</taxon>
        <taxon>campanulids</taxon>
        <taxon>Apiales</taxon>
        <taxon>Apiaceae</taxon>
        <taxon>Apioideae</taxon>
        <taxon>apioid superclade</taxon>
        <taxon>Tordylieae</taxon>
        <taxon>Tordyliinae</taxon>
        <taxon>Heracleum</taxon>
    </lineage>
</organism>
<dbReference type="AlphaFoldDB" id="A0AAD8HH49"/>
<dbReference type="SUPFAM" id="SSF53098">
    <property type="entry name" value="Ribonuclease H-like"/>
    <property type="match status" value="1"/>
</dbReference>
<dbReference type="InterPro" id="IPR012337">
    <property type="entry name" value="RNaseH-like_sf"/>
</dbReference>
<proteinExistence type="predicted"/>
<reference evidence="2" key="2">
    <citation type="submission" date="2023-05" db="EMBL/GenBank/DDBJ databases">
        <authorList>
            <person name="Schelkunov M.I."/>
        </authorList>
    </citation>
    <scope>NUCLEOTIDE SEQUENCE</scope>
    <source>
        <strain evidence="2">Hsosn_3</strain>
        <tissue evidence="2">Leaf</tissue>
    </source>
</reference>
<accession>A0AAD8HH49</accession>
<dbReference type="EMBL" id="JAUIZM010000009">
    <property type="protein sequence ID" value="KAK1367134.1"/>
    <property type="molecule type" value="Genomic_DNA"/>
</dbReference>
<gene>
    <name evidence="2" type="ORF">POM88_042695</name>
</gene>
<evidence type="ECO:0000259" key="1">
    <source>
        <dbReference type="Pfam" id="PF14372"/>
    </source>
</evidence>
<reference evidence="2" key="1">
    <citation type="submission" date="2023-02" db="EMBL/GenBank/DDBJ databases">
        <title>Genome of toxic invasive species Heracleum sosnowskyi carries increased number of genes despite the absence of recent whole-genome duplications.</title>
        <authorList>
            <person name="Schelkunov M."/>
            <person name="Shtratnikova V."/>
            <person name="Makarenko M."/>
            <person name="Klepikova A."/>
            <person name="Omelchenko D."/>
            <person name="Novikova G."/>
            <person name="Obukhova E."/>
            <person name="Bogdanov V."/>
            <person name="Penin A."/>
            <person name="Logacheva M."/>
        </authorList>
    </citation>
    <scope>NUCLEOTIDE SEQUENCE</scope>
    <source>
        <strain evidence="2">Hsosn_3</strain>
        <tissue evidence="2">Leaf</tissue>
    </source>
</reference>
<evidence type="ECO:0000313" key="2">
    <source>
        <dbReference type="EMBL" id="KAK1367134.1"/>
    </source>
</evidence>
<dbReference type="PANTHER" id="PTHR23272">
    <property type="entry name" value="BED FINGER-RELATED"/>
    <property type="match status" value="1"/>
</dbReference>
<name>A0AAD8HH49_9APIA</name>
<comment type="caution">
    <text evidence="2">The sequence shown here is derived from an EMBL/GenBank/DDBJ whole genome shotgun (WGS) entry which is preliminary data.</text>
</comment>
<dbReference type="InterPro" id="IPR025525">
    <property type="entry name" value="hAT-like_transposase_RNase-H"/>
</dbReference>
<dbReference type="PANTHER" id="PTHR23272:SF193">
    <property type="entry name" value="OS07G0624100 PROTEIN"/>
    <property type="match status" value="1"/>
</dbReference>